<organism evidence="1 2">
    <name type="scientific">Plectosphaerella plurivora</name>
    <dbReference type="NCBI Taxonomy" id="936078"/>
    <lineage>
        <taxon>Eukaryota</taxon>
        <taxon>Fungi</taxon>
        <taxon>Dikarya</taxon>
        <taxon>Ascomycota</taxon>
        <taxon>Pezizomycotina</taxon>
        <taxon>Sordariomycetes</taxon>
        <taxon>Hypocreomycetidae</taxon>
        <taxon>Glomerellales</taxon>
        <taxon>Plectosphaerellaceae</taxon>
        <taxon>Plectosphaerella</taxon>
    </lineage>
</organism>
<dbReference type="EMBL" id="JAGSXJ010000009">
    <property type="protein sequence ID" value="KAH6688441.1"/>
    <property type="molecule type" value="Genomic_DNA"/>
</dbReference>
<dbReference type="AlphaFoldDB" id="A0A9P8VE84"/>
<protein>
    <submittedName>
        <fullName evidence="1">Uncharacterized protein</fullName>
    </submittedName>
</protein>
<comment type="caution">
    <text evidence="1">The sequence shown here is derived from an EMBL/GenBank/DDBJ whole genome shotgun (WGS) entry which is preliminary data.</text>
</comment>
<proteinExistence type="predicted"/>
<dbReference type="Proteomes" id="UP000770015">
    <property type="component" value="Unassembled WGS sequence"/>
</dbReference>
<sequence length="115" mass="12449">MEPRRRPDELEEPYGARSFINIINHISTTSSTHQPPTITMKFSTIAFGVAAFFTASAMAAPAAGSSLEVREVDANNILEVAALMARDDLVKRNCSNCAGKIKTCCSVNACYTMKC</sequence>
<reference evidence="1" key="1">
    <citation type="journal article" date="2021" name="Nat. Commun.">
        <title>Genetic determinants of endophytism in the Arabidopsis root mycobiome.</title>
        <authorList>
            <person name="Mesny F."/>
            <person name="Miyauchi S."/>
            <person name="Thiergart T."/>
            <person name="Pickel B."/>
            <person name="Atanasova L."/>
            <person name="Karlsson M."/>
            <person name="Huettel B."/>
            <person name="Barry K.W."/>
            <person name="Haridas S."/>
            <person name="Chen C."/>
            <person name="Bauer D."/>
            <person name="Andreopoulos W."/>
            <person name="Pangilinan J."/>
            <person name="LaButti K."/>
            <person name="Riley R."/>
            <person name="Lipzen A."/>
            <person name="Clum A."/>
            <person name="Drula E."/>
            <person name="Henrissat B."/>
            <person name="Kohler A."/>
            <person name="Grigoriev I.V."/>
            <person name="Martin F.M."/>
            <person name="Hacquard S."/>
        </authorList>
    </citation>
    <scope>NUCLEOTIDE SEQUENCE</scope>
    <source>
        <strain evidence="1">MPI-SDFR-AT-0117</strain>
    </source>
</reference>
<evidence type="ECO:0000313" key="2">
    <source>
        <dbReference type="Proteomes" id="UP000770015"/>
    </source>
</evidence>
<gene>
    <name evidence="1" type="ORF">F5X68DRAFT_231068</name>
</gene>
<accession>A0A9P8VE84</accession>
<evidence type="ECO:0000313" key="1">
    <source>
        <dbReference type="EMBL" id="KAH6688441.1"/>
    </source>
</evidence>
<keyword evidence="2" id="KW-1185">Reference proteome</keyword>
<name>A0A9P8VE84_9PEZI</name>
<dbReference type="OrthoDB" id="10438060at2759"/>